<accession>A0A1Q9F1A0</accession>
<sequence>MEDGTPRCGNQNGALVLWRIAGKHMRRFPAALVRGGSPWLCVTCLPLVITALVTFAPIDCLFVMAKVVRMPGMIALMGTHAGTNAARCLLASVAHNVYANGNRYSGALEADAGDGNDLVHKFRTQKGPRSRQAMLAKEASDPVWDALCWGISCWTADEAAELDLRRAFDSMPHAIALLAGRVWADSVSAHPVFAAAFACLREAVKPRPWSRGLSEPDESMLRIWRGGAVKTSTRRYWNRGLAAQTACHCGGVATAAHQFFTTCPRFHDVRLLLQQLYSVPPDWWTNQPPVTIKSAWVMLQSGPTALSRATRQIAASSLRLDPYRSTWR</sequence>
<reference evidence="2 3" key="1">
    <citation type="submission" date="2016-02" db="EMBL/GenBank/DDBJ databases">
        <title>Genome analysis of coral dinoflagellate symbionts highlights evolutionary adaptations to a symbiotic lifestyle.</title>
        <authorList>
            <person name="Aranda M."/>
            <person name="Li Y."/>
            <person name="Liew Y.J."/>
            <person name="Baumgarten S."/>
            <person name="Simakov O."/>
            <person name="Wilson M."/>
            <person name="Piel J."/>
            <person name="Ashoor H."/>
            <person name="Bougouffa S."/>
            <person name="Bajic V.B."/>
            <person name="Ryu T."/>
            <person name="Ravasi T."/>
            <person name="Bayer T."/>
            <person name="Micklem G."/>
            <person name="Kim H."/>
            <person name="Bhak J."/>
            <person name="Lajeunesse T.C."/>
            <person name="Voolstra C.R."/>
        </authorList>
    </citation>
    <scope>NUCLEOTIDE SEQUENCE [LARGE SCALE GENOMIC DNA]</scope>
    <source>
        <strain evidence="2 3">CCMP2467</strain>
    </source>
</reference>
<keyword evidence="1" id="KW-0472">Membrane</keyword>
<dbReference type="EMBL" id="LSRX01000027">
    <property type="protein sequence ID" value="OLQ13468.1"/>
    <property type="molecule type" value="Genomic_DNA"/>
</dbReference>
<gene>
    <name evidence="2" type="ORF">AK812_SmicGene2494</name>
</gene>
<dbReference type="AlphaFoldDB" id="A0A1Q9F1A0"/>
<evidence type="ECO:0000313" key="2">
    <source>
        <dbReference type="EMBL" id="OLQ13468.1"/>
    </source>
</evidence>
<comment type="caution">
    <text evidence="2">The sequence shown here is derived from an EMBL/GenBank/DDBJ whole genome shotgun (WGS) entry which is preliminary data.</text>
</comment>
<evidence type="ECO:0000313" key="3">
    <source>
        <dbReference type="Proteomes" id="UP000186817"/>
    </source>
</evidence>
<evidence type="ECO:0000256" key="1">
    <source>
        <dbReference type="SAM" id="Phobius"/>
    </source>
</evidence>
<dbReference type="Proteomes" id="UP000186817">
    <property type="component" value="Unassembled WGS sequence"/>
</dbReference>
<protein>
    <submittedName>
        <fullName evidence="2">Uncharacterized protein</fullName>
    </submittedName>
</protein>
<keyword evidence="1" id="KW-0812">Transmembrane</keyword>
<keyword evidence="1" id="KW-1133">Transmembrane helix</keyword>
<feature type="transmembrane region" description="Helical" evidence="1">
    <location>
        <begin position="37"/>
        <end position="64"/>
    </location>
</feature>
<name>A0A1Q9F1A0_SYMMI</name>
<organism evidence="2 3">
    <name type="scientific">Symbiodinium microadriaticum</name>
    <name type="common">Dinoflagellate</name>
    <name type="synonym">Zooxanthella microadriatica</name>
    <dbReference type="NCBI Taxonomy" id="2951"/>
    <lineage>
        <taxon>Eukaryota</taxon>
        <taxon>Sar</taxon>
        <taxon>Alveolata</taxon>
        <taxon>Dinophyceae</taxon>
        <taxon>Suessiales</taxon>
        <taxon>Symbiodiniaceae</taxon>
        <taxon>Symbiodinium</taxon>
    </lineage>
</organism>
<proteinExistence type="predicted"/>
<keyword evidence="3" id="KW-1185">Reference proteome</keyword>